<evidence type="ECO:0000313" key="1">
    <source>
        <dbReference type="EMBL" id="MFD2552356.1"/>
    </source>
</evidence>
<evidence type="ECO:0000313" key="2">
    <source>
        <dbReference type="Proteomes" id="UP001597472"/>
    </source>
</evidence>
<protein>
    <submittedName>
        <fullName evidence="1">Four helix bundle protein</fullName>
    </submittedName>
</protein>
<dbReference type="NCBIfam" id="TIGR02436">
    <property type="entry name" value="four helix bundle protein"/>
    <property type="match status" value="1"/>
</dbReference>
<keyword evidence="2" id="KW-1185">Reference proteome</keyword>
<dbReference type="EMBL" id="JBHULS010000005">
    <property type="protein sequence ID" value="MFD2552356.1"/>
    <property type="molecule type" value="Genomic_DNA"/>
</dbReference>
<name>A0ABW5KTR0_9FLAO</name>
<dbReference type="Gene3D" id="1.20.1440.60">
    <property type="entry name" value="23S rRNA-intervening sequence"/>
    <property type="match status" value="1"/>
</dbReference>
<dbReference type="Proteomes" id="UP001597472">
    <property type="component" value="Unassembled WGS sequence"/>
</dbReference>
<dbReference type="SUPFAM" id="SSF158446">
    <property type="entry name" value="IVS-encoded protein-like"/>
    <property type="match status" value="1"/>
</dbReference>
<dbReference type="Pfam" id="PF05635">
    <property type="entry name" value="23S_rRNA_IVP"/>
    <property type="match status" value="1"/>
</dbReference>
<sequence length="146" mass="16653">MSKISTFEDLNVWVMSRELNKTMFTMLADKDDKLYGFLINHLFKTSGSVMDNIAEGFERGGNKEFILFLSYSKGSAGELRSQFYRALDMAVINKSEFDILQALVSDISKQLSLFMNYLKNSNYKGSKFKEPSAIYGNRAPKDKNNP</sequence>
<reference evidence="2" key="1">
    <citation type="journal article" date="2019" name="Int. J. Syst. Evol. Microbiol.">
        <title>The Global Catalogue of Microorganisms (GCM) 10K type strain sequencing project: providing services to taxonomists for standard genome sequencing and annotation.</title>
        <authorList>
            <consortium name="The Broad Institute Genomics Platform"/>
            <consortium name="The Broad Institute Genome Sequencing Center for Infectious Disease"/>
            <person name="Wu L."/>
            <person name="Ma J."/>
        </authorList>
    </citation>
    <scope>NUCLEOTIDE SEQUENCE [LARGE SCALE GENOMIC DNA]</scope>
    <source>
        <strain evidence="2">KCTC 42587</strain>
    </source>
</reference>
<dbReference type="RefSeq" id="WP_376894401.1">
    <property type="nucleotide sequence ID" value="NZ_JBHULS010000005.1"/>
</dbReference>
<dbReference type="InterPro" id="IPR012657">
    <property type="entry name" value="23S_rRNA-intervening_sequence"/>
</dbReference>
<proteinExistence type="predicted"/>
<accession>A0ABW5KTR0</accession>
<dbReference type="InterPro" id="IPR036583">
    <property type="entry name" value="23S_rRNA_IVS_sf"/>
</dbReference>
<dbReference type="PANTHER" id="PTHR38471:SF2">
    <property type="entry name" value="FOUR HELIX BUNDLE PROTEIN"/>
    <property type="match status" value="1"/>
</dbReference>
<organism evidence="1 2">
    <name type="scientific">Bizionia sediminis</name>
    <dbReference type="NCBI Taxonomy" id="1737064"/>
    <lineage>
        <taxon>Bacteria</taxon>
        <taxon>Pseudomonadati</taxon>
        <taxon>Bacteroidota</taxon>
        <taxon>Flavobacteriia</taxon>
        <taxon>Flavobacteriales</taxon>
        <taxon>Flavobacteriaceae</taxon>
        <taxon>Bizionia</taxon>
    </lineage>
</organism>
<gene>
    <name evidence="1" type="ORF">ACFSQP_11055</name>
</gene>
<dbReference type="PANTHER" id="PTHR38471">
    <property type="entry name" value="FOUR HELIX BUNDLE PROTEIN"/>
    <property type="match status" value="1"/>
</dbReference>
<comment type="caution">
    <text evidence="1">The sequence shown here is derived from an EMBL/GenBank/DDBJ whole genome shotgun (WGS) entry which is preliminary data.</text>
</comment>